<dbReference type="Proteomes" id="UP000243180">
    <property type="component" value="Chromosome"/>
</dbReference>
<keyword evidence="2" id="KW-1185">Reference proteome</keyword>
<evidence type="ECO:0000313" key="1">
    <source>
        <dbReference type="EMBL" id="BAV33556.1"/>
    </source>
</evidence>
<evidence type="ECO:0000313" key="2">
    <source>
        <dbReference type="Proteomes" id="UP000243180"/>
    </source>
</evidence>
<dbReference type="EMBL" id="AP014879">
    <property type="protein sequence ID" value="BAV33556.1"/>
    <property type="molecule type" value="Genomic_DNA"/>
</dbReference>
<accession>A0A1B4XFI6</accession>
<sequence>MQGKFSKPSGGFSYQVSDEQLEAFARLSLYERLIWVDEMRLFTLMARTPETTERQERLRRGESIVPE</sequence>
<gene>
    <name evidence="1" type="ORF">SCL_1243</name>
</gene>
<dbReference type="KEGG" id="slim:SCL_1243"/>
<reference evidence="1 2" key="1">
    <citation type="submission" date="2015-05" db="EMBL/GenBank/DDBJ databases">
        <title>Complete genome sequence of a sulfur-oxidizing gammaproteobacterium strain HA5.</title>
        <authorList>
            <person name="Miura A."/>
            <person name="Kojima H."/>
            <person name="Fukui M."/>
        </authorList>
    </citation>
    <scope>NUCLEOTIDE SEQUENCE [LARGE SCALE GENOMIC DNA]</scope>
    <source>
        <strain evidence="1 2">HA5</strain>
    </source>
</reference>
<proteinExistence type="predicted"/>
<dbReference type="AlphaFoldDB" id="A0A1B4XFI6"/>
<protein>
    <submittedName>
        <fullName evidence="1">Uncharacterized protein</fullName>
    </submittedName>
</protein>
<dbReference type="InParanoid" id="A0A1B4XFI6"/>
<organism evidence="1 2">
    <name type="scientific">Sulfuricaulis limicola</name>
    <dbReference type="NCBI Taxonomy" id="1620215"/>
    <lineage>
        <taxon>Bacteria</taxon>
        <taxon>Pseudomonadati</taxon>
        <taxon>Pseudomonadota</taxon>
        <taxon>Gammaproteobacteria</taxon>
        <taxon>Acidiferrobacterales</taxon>
        <taxon>Acidiferrobacteraceae</taxon>
        <taxon>Sulfuricaulis</taxon>
    </lineage>
</organism>
<name>A0A1B4XFI6_9GAMM</name>